<keyword evidence="3" id="KW-1185">Reference proteome</keyword>
<dbReference type="EMBL" id="JBFXLS010000066">
    <property type="protein sequence ID" value="KAL2820953.1"/>
    <property type="molecule type" value="Genomic_DNA"/>
</dbReference>
<feature type="compositionally biased region" description="Low complexity" evidence="1">
    <location>
        <begin position="88"/>
        <end position="97"/>
    </location>
</feature>
<protein>
    <submittedName>
        <fullName evidence="2">Uncharacterized protein</fullName>
    </submittedName>
</protein>
<organism evidence="2 3">
    <name type="scientific">Aspergillus cavernicola</name>
    <dbReference type="NCBI Taxonomy" id="176166"/>
    <lineage>
        <taxon>Eukaryota</taxon>
        <taxon>Fungi</taxon>
        <taxon>Dikarya</taxon>
        <taxon>Ascomycota</taxon>
        <taxon>Pezizomycotina</taxon>
        <taxon>Eurotiomycetes</taxon>
        <taxon>Eurotiomycetidae</taxon>
        <taxon>Eurotiales</taxon>
        <taxon>Aspergillaceae</taxon>
        <taxon>Aspergillus</taxon>
        <taxon>Aspergillus subgen. Nidulantes</taxon>
    </lineage>
</organism>
<accession>A0ABR4HZM8</accession>
<dbReference type="Proteomes" id="UP001610335">
    <property type="component" value="Unassembled WGS sequence"/>
</dbReference>
<reference evidence="2 3" key="1">
    <citation type="submission" date="2024-07" db="EMBL/GenBank/DDBJ databases">
        <title>Section-level genome sequencing and comparative genomics of Aspergillus sections Usti and Cavernicolus.</title>
        <authorList>
            <consortium name="Lawrence Berkeley National Laboratory"/>
            <person name="Nybo J.L."/>
            <person name="Vesth T.C."/>
            <person name="Theobald S."/>
            <person name="Frisvad J.C."/>
            <person name="Larsen T.O."/>
            <person name="Kjaerboelling I."/>
            <person name="Rothschild-Mancinelli K."/>
            <person name="Lyhne E.K."/>
            <person name="Kogle M.E."/>
            <person name="Barry K."/>
            <person name="Clum A."/>
            <person name="Na H."/>
            <person name="Ledsgaard L."/>
            <person name="Lin J."/>
            <person name="Lipzen A."/>
            <person name="Kuo A."/>
            <person name="Riley R."/>
            <person name="Mondo S."/>
            <person name="LaButti K."/>
            <person name="Haridas S."/>
            <person name="Pangalinan J."/>
            <person name="Salamov A.A."/>
            <person name="Simmons B.A."/>
            <person name="Magnuson J.K."/>
            <person name="Chen J."/>
            <person name="Drula E."/>
            <person name="Henrissat B."/>
            <person name="Wiebenga A."/>
            <person name="Lubbers R.J."/>
            <person name="Gomes A.C."/>
            <person name="Makela M.R."/>
            <person name="Stajich J."/>
            <person name="Grigoriev I.V."/>
            <person name="Mortensen U.H."/>
            <person name="De vries R.P."/>
            <person name="Baker S.E."/>
            <person name="Andersen M.R."/>
        </authorList>
    </citation>
    <scope>NUCLEOTIDE SEQUENCE [LARGE SCALE GENOMIC DNA]</scope>
    <source>
        <strain evidence="2 3">CBS 600.67</strain>
    </source>
</reference>
<evidence type="ECO:0000313" key="3">
    <source>
        <dbReference type="Proteomes" id="UP001610335"/>
    </source>
</evidence>
<evidence type="ECO:0000256" key="1">
    <source>
        <dbReference type="SAM" id="MobiDB-lite"/>
    </source>
</evidence>
<proteinExistence type="predicted"/>
<sequence>MCDSFSFSSQPPRPQGNYGYHPRPPPSGYGSGYPLPASGPPPPASYHGYNNNNNNNNNAYNNTYDLSNNYPPPPIHNRGPSPNPIPFPNTTSTTAPAPNQPPPAGPRTYHLRQSPQTHKIIHVHPAGTPPSTPPLYSITSSPKSSKADYVLAHGPDPDNANALTAEIKAHTFSSKYDLTVRGTTCLLKESTMGDKYRIDIPGMGAYRWYTDQEKLSGKMWLKDEAGRVLAVYDKSKVQTRKSSWKKFVGGKERDLEVVVPCSEFFVEVLLVSIYAVKMAKEGALEAAGEIVGALAGA</sequence>
<name>A0ABR4HZM8_9EURO</name>
<feature type="region of interest" description="Disordered" evidence="1">
    <location>
        <begin position="1"/>
        <end position="110"/>
    </location>
</feature>
<comment type="caution">
    <text evidence="2">The sequence shown here is derived from an EMBL/GenBank/DDBJ whole genome shotgun (WGS) entry which is preliminary data.</text>
</comment>
<feature type="compositionally biased region" description="Low complexity" evidence="1">
    <location>
        <begin position="45"/>
        <end position="69"/>
    </location>
</feature>
<gene>
    <name evidence="2" type="ORF">BDW59DRAFT_164358</name>
</gene>
<evidence type="ECO:0000313" key="2">
    <source>
        <dbReference type="EMBL" id="KAL2820953.1"/>
    </source>
</evidence>
<feature type="compositionally biased region" description="Pro residues" evidence="1">
    <location>
        <begin position="70"/>
        <end position="87"/>
    </location>
</feature>